<evidence type="ECO:0000313" key="1">
    <source>
        <dbReference type="EMBL" id="MBB3874834.1"/>
    </source>
</evidence>
<sequence length="139" mass="15176">MARLPKATLADGKVIALPTAAARKVDNYRFAEQRRAALSARKGNPFADRYQHHQEREADHLAADFTAIQQTPALLIVSAILRSMDSEAVTKVLEQLAPGAVAGRPAHCQAVTAVKVNRLNLGQQFDLLRALDRLNAEGR</sequence>
<dbReference type="AlphaFoldDB" id="A0AAW3TTC0"/>
<reference evidence="1 2" key="1">
    <citation type="submission" date="2020-08" db="EMBL/GenBank/DDBJ databases">
        <title>Genomic Encyclopedia of Type Strains, Phase IV (KMG-IV): sequencing the most valuable type-strain genomes for metagenomic binning, comparative biology and taxonomic classification.</title>
        <authorList>
            <person name="Goeker M."/>
        </authorList>
    </citation>
    <scope>NUCLEOTIDE SEQUENCE [LARGE SCALE GENOMIC DNA]</scope>
    <source>
        <strain evidence="1 2">DSM 15581</strain>
    </source>
</reference>
<comment type="caution">
    <text evidence="1">The sequence shown here is derived from an EMBL/GenBank/DDBJ whole genome shotgun (WGS) entry which is preliminary data.</text>
</comment>
<dbReference type="EMBL" id="JACIDB010000001">
    <property type="protein sequence ID" value="MBB3874834.1"/>
    <property type="molecule type" value="Genomic_DNA"/>
</dbReference>
<evidence type="ECO:0000313" key="2">
    <source>
        <dbReference type="Proteomes" id="UP000528945"/>
    </source>
</evidence>
<protein>
    <submittedName>
        <fullName evidence="1">Uncharacterized protein</fullName>
    </submittedName>
</protein>
<keyword evidence="2" id="KW-1185">Reference proteome</keyword>
<dbReference type="Proteomes" id="UP000528945">
    <property type="component" value="Unassembled WGS sequence"/>
</dbReference>
<proteinExistence type="predicted"/>
<accession>A0AAW3TTC0</accession>
<organism evidence="1 2">
    <name type="scientific">Sphingomonas aquatilis</name>
    <dbReference type="NCBI Taxonomy" id="93063"/>
    <lineage>
        <taxon>Bacteria</taxon>
        <taxon>Pseudomonadati</taxon>
        <taxon>Pseudomonadota</taxon>
        <taxon>Alphaproteobacteria</taxon>
        <taxon>Sphingomonadales</taxon>
        <taxon>Sphingomonadaceae</taxon>
        <taxon>Sphingomonas</taxon>
    </lineage>
</organism>
<name>A0AAW3TTC0_9SPHN</name>
<gene>
    <name evidence="1" type="ORF">GGR47_001050</name>
</gene>
<dbReference type="RefSeq" id="WP_147035444.1">
    <property type="nucleotide sequence ID" value="NZ_JACIDB010000001.1"/>
</dbReference>